<reference evidence="1" key="1">
    <citation type="submission" date="2022-09" db="EMBL/GenBank/DDBJ databases">
        <title>A Global Phylogenomic Analysis of the Shiitake Genus Lentinula.</title>
        <authorList>
            <consortium name="DOE Joint Genome Institute"/>
            <person name="Sierra-Patev S."/>
            <person name="Min B."/>
            <person name="Naranjo-Ortiz M."/>
            <person name="Looney B."/>
            <person name="Konkel Z."/>
            <person name="Slot J.C."/>
            <person name="Sakamoto Y."/>
            <person name="Steenwyk J.L."/>
            <person name="Rokas A."/>
            <person name="Carro J."/>
            <person name="Camarero S."/>
            <person name="Ferreira P."/>
            <person name="Molpeceres G."/>
            <person name="Ruiz-Duenas F.J."/>
            <person name="Serrano A."/>
            <person name="Henrissat B."/>
            <person name="Drula E."/>
            <person name="Hughes K.W."/>
            <person name="Mata J.L."/>
            <person name="Ishikawa N.K."/>
            <person name="Vargas-Isla R."/>
            <person name="Ushijima S."/>
            <person name="Smith C.A."/>
            <person name="Ahrendt S."/>
            <person name="Andreopoulos W."/>
            <person name="He G."/>
            <person name="Labutti K."/>
            <person name="Lipzen A."/>
            <person name="Ng V."/>
            <person name="Riley R."/>
            <person name="Sandor L."/>
            <person name="Barry K."/>
            <person name="Martinez A.T."/>
            <person name="Xiao Y."/>
            <person name="Gibbons J.G."/>
            <person name="Terashima K."/>
            <person name="Grigoriev I.V."/>
            <person name="Hibbett D.S."/>
        </authorList>
    </citation>
    <scope>NUCLEOTIDE SEQUENCE</scope>
    <source>
        <strain evidence="1">TMI1499</strain>
    </source>
</reference>
<dbReference type="Proteomes" id="UP001163835">
    <property type="component" value="Unassembled WGS sequence"/>
</dbReference>
<dbReference type="EMBL" id="MU795489">
    <property type="protein sequence ID" value="KAJ3806019.1"/>
    <property type="molecule type" value="Genomic_DNA"/>
</dbReference>
<accession>A0ACC1TMM4</accession>
<keyword evidence="2" id="KW-1185">Reference proteome</keyword>
<evidence type="ECO:0000313" key="1">
    <source>
        <dbReference type="EMBL" id="KAJ3806019.1"/>
    </source>
</evidence>
<organism evidence="1 2">
    <name type="scientific">Lentinula aff. lateritia</name>
    <dbReference type="NCBI Taxonomy" id="2804960"/>
    <lineage>
        <taxon>Eukaryota</taxon>
        <taxon>Fungi</taxon>
        <taxon>Dikarya</taxon>
        <taxon>Basidiomycota</taxon>
        <taxon>Agaricomycotina</taxon>
        <taxon>Agaricomycetes</taxon>
        <taxon>Agaricomycetidae</taxon>
        <taxon>Agaricales</taxon>
        <taxon>Marasmiineae</taxon>
        <taxon>Omphalotaceae</taxon>
        <taxon>Lentinula</taxon>
    </lineage>
</organism>
<gene>
    <name evidence="1" type="ORF">F5876DRAFT_81143</name>
</gene>
<protein>
    <submittedName>
        <fullName evidence="1">Uncharacterized protein</fullName>
    </submittedName>
</protein>
<evidence type="ECO:0000313" key="2">
    <source>
        <dbReference type="Proteomes" id="UP001163835"/>
    </source>
</evidence>
<comment type="caution">
    <text evidence="1">The sequence shown here is derived from an EMBL/GenBank/DDBJ whole genome shotgun (WGS) entry which is preliminary data.</text>
</comment>
<proteinExistence type="predicted"/>
<sequence>MILTATVNQRVTVWTLSSSGEFAQVFTTVLDPNVNPKTVRMCKITRDIFVFPFYGGEIHCLDYKTGAIKYCKSHGPGIMGSVALSNTSKHFVAFTGKNFQLYRLGSPELLKTFTAETPVVLFPKHVTFGELENIVVGGTDRGCALVYDVNSEQVLQTLSYPRGGLVQPVATITLPERHLIAIAGSTTQQVADVIVFKKQNTAEEILSDLATDVSMASSADPSPDSILIGFHLPKKVWKWMRILGIVMFFLACLGYFDVLHIQPSQISLFHRDSLRRKLEKNIKKNSRRETSSDEYADGTYRTKKHVIVNGEHKCHLNSDVFEKVLVVVD</sequence>
<name>A0ACC1TMM4_9AGAR</name>